<gene>
    <name evidence="2" type="ORF">DHEL01_v212108</name>
</gene>
<keyword evidence="3" id="KW-1185">Reference proteome</keyword>
<evidence type="ECO:0000313" key="3">
    <source>
        <dbReference type="Proteomes" id="UP000094444"/>
    </source>
</evidence>
<dbReference type="InParanoid" id="A0A2P5HGX5"/>
<accession>A0A2P5HGX5</accession>
<evidence type="ECO:0000256" key="1">
    <source>
        <dbReference type="SAM" id="MobiDB-lite"/>
    </source>
</evidence>
<sequence>MSEKSSFPTHVTVRPKNLLLYDTGEVNRDPHQVIRVRQRHTLFSREMGESLIEDEKRKSSGACKPLTHAARQIQDAPFELLYVLVGVLVPGDKVAEAEDLAKKSQRKLKHVRDFNMNDHGSLIAATGTDPGLLKVAFAIDPGNHQNRYCVLCDMQNDDLCSAVPLSSTVMHAELFFYPEWTWSGIDLKHENTYHEAWTFFLWDWCGSHRQYMQCQAFMLAERKVSTLGSIEELLKSAKSATPNYHDELEIIVHMHGSDWEDVLLGVAKQAMRQFEASTLRDVPHRESVTHSRHPQANIVIGNSAPSPPKTWM</sequence>
<evidence type="ECO:0000313" key="2">
    <source>
        <dbReference type="EMBL" id="POS69496.1"/>
    </source>
</evidence>
<protein>
    <submittedName>
        <fullName evidence="2">Uncharacterized protein</fullName>
    </submittedName>
</protein>
<reference evidence="2" key="1">
    <citation type="submission" date="2017-09" db="EMBL/GenBank/DDBJ databases">
        <title>Polyketide synthases of a Diaporthe helianthi virulent isolate.</title>
        <authorList>
            <person name="Baroncelli R."/>
        </authorList>
    </citation>
    <scope>NUCLEOTIDE SEQUENCE [LARGE SCALE GENOMIC DNA]</scope>
    <source>
        <strain evidence="2">7/96</strain>
    </source>
</reference>
<organism evidence="2 3">
    <name type="scientific">Diaporthe helianthi</name>
    <dbReference type="NCBI Taxonomy" id="158607"/>
    <lineage>
        <taxon>Eukaryota</taxon>
        <taxon>Fungi</taxon>
        <taxon>Dikarya</taxon>
        <taxon>Ascomycota</taxon>
        <taxon>Pezizomycotina</taxon>
        <taxon>Sordariomycetes</taxon>
        <taxon>Sordariomycetidae</taxon>
        <taxon>Diaporthales</taxon>
        <taxon>Diaporthaceae</taxon>
        <taxon>Diaporthe</taxon>
    </lineage>
</organism>
<comment type="caution">
    <text evidence="2">The sequence shown here is derived from an EMBL/GenBank/DDBJ whole genome shotgun (WGS) entry which is preliminary data.</text>
</comment>
<dbReference type="AlphaFoldDB" id="A0A2P5HGX5"/>
<feature type="region of interest" description="Disordered" evidence="1">
    <location>
        <begin position="282"/>
        <end position="312"/>
    </location>
</feature>
<proteinExistence type="predicted"/>
<dbReference type="EMBL" id="MAVT02002226">
    <property type="protein sequence ID" value="POS69496.1"/>
    <property type="molecule type" value="Genomic_DNA"/>
</dbReference>
<dbReference type="Proteomes" id="UP000094444">
    <property type="component" value="Unassembled WGS sequence"/>
</dbReference>
<name>A0A2P5HGX5_DIAHE</name>